<comment type="caution">
    <text evidence="2">The sequence shown here is derived from an EMBL/GenBank/DDBJ whole genome shotgun (WGS) entry which is preliminary data.</text>
</comment>
<gene>
    <name evidence="2" type="ORF">UR96_C0001G0027</name>
</gene>
<protein>
    <submittedName>
        <fullName evidence="2">Uncharacterized protein</fullName>
    </submittedName>
</protein>
<dbReference type="AlphaFoldDB" id="A0A0G0DW52"/>
<organism evidence="2 3">
    <name type="scientific">candidate division WS6 bacterium GW2011_GWC1_36_11</name>
    <dbReference type="NCBI Taxonomy" id="1619090"/>
    <lineage>
        <taxon>Bacteria</taxon>
        <taxon>Candidatus Dojkabacteria</taxon>
    </lineage>
</organism>
<keyword evidence="1" id="KW-1133">Transmembrane helix</keyword>
<keyword evidence="1" id="KW-0812">Transmembrane</keyword>
<accession>A0A0G0DW52</accession>
<evidence type="ECO:0000313" key="3">
    <source>
        <dbReference type="Proteomes" id="UP000034140"/>
    </source>
</evidence>
<sequence>MPNMEKRKKRILIIVIGIFVIALVVTLYFVYKSQTSPYPKEAIPQDSLNSTTETIDLGNTEIEASNGYLYSVSKTVMLDKVIEFANSISPKAVQTINEKGSYYEWRNGEDYVIYELEQNTVIFAIKQGITWNEASINGYSFTQFVNNYFGKNWTYSISTSAKQPTGETIYYAKRTIEDLNVEMVLNNQSTDYLATKDGKIVYGKILLSELTKVGEKLPLISSSDLDKYVNLSSYPKEIYPNYGPLQTTILNSVDYKSEDFDTIAKTLTNCKSNSSSIIYLYKSLNQGNLTPVYKLDLQCELTYKDTVYTIPAIGYVNAIDPQYISTVE</sequence>
<evidence type="ECO:0000256" key="1">
    <source>
        <dbReference type="SAM" id="Phobius"/>
    </source>
</evidence>
<name>A0A0G0DW52_9BACT</name>
<evidence type="ECO:0000313" key="2">
    <source>
        <dbReference type="EMBL" id="KKP93086.1"/>
    </source>
</evidence>
<keyword evidence="1" id="KW-0472">Membrane</keyword>
<proteinExistence type="predicted"/>
<dbReference type="Proteomes" id="UP000034140">
    <property type="component" value="Unassembled WGS sequence"/>
</dbReference>
<reference evidence="2 3" key="1">
    <citation type="journal article" date="2015" name="Nature">
        <title>rRNA introns, odd ribosomes, and small enigmatic genomes across a large radiation of phyla.</title>
        <authorList>
            <person name="Brown C.T."/>
            <person name="Hug L.A."/>
            <person name="Thomas B.C."/>
            <person name="Sharon I."/>
            <person name="Castelle C.J."/>
            <person name="Singh A."/>
            <person name="Wilkins M.J."/>
            <person name="Williams K.H."/>
            <person name="Banfield J.F."/>
        </authorList>
    </citation>
    <scope>NUCLEOTIDE SEQUENCE [LARGE SCALE GENOMIC DNA]</scope>
</reference>
<feature type="transmembrane region" description="Helical" evidence="1">
    <location>
        <begin position="12"/>
        <end position="31"/>
    </location>
</feature>
<dbReference type="EMBL" id="LBRE01000001">
    <property type="protein sequence ID" value="KKP93086.1"/>
    <property type="molecule type" value="Genomic_DNA"/>
</dbReference>